<dbReference type="Pfam" id="PF00069">
    <property type="entry name" value="Pkinase"/>
    <property type="match status" value="1"/>
</dbReference>
<dbReference type="InterPro" id="IPR008271">
    <property type="entry name" value="Ser/Thr_kinase_AS"/>
</dbReference>
<keyword evidence="5" id="KW-0723">Serine/threonine-protein kinase</keyword>
<dbReference type="PANTHER" id="PTHR47235">
    <property type="entry name" value="BLR6548 PROTEIN"/>
    <property type="match status" value="1"/>
</dbReference>
<gene>
    <name evidence="5" type="ORF">OLMES_2930</name>
</gene>
<dbReference type="Gene3D" id="3.40.50.2300">
    <property type="match status" value="2"/>
</dbReference>
<dbReference type="Pfam" id="PF13458">
    <property type="entry name" value="Peripla_BP_6"/>
    <property type="match status" value="1"/>
</dbReference>
<dbReference type="InterPro" id="IPR028082">
    <property type="entry name" value="Peripla_BP_I"/>
</dbReference>
<dbReference type="InterPro" id="IPR028081">
    <property type="entry name" value="Leu-bd"/>
</dbReference>
<keyword evidence="6" id="KW-1185">Reference proteome</keyword>
<dbReference type="PANTHER" id="PTHR47235:SF1">
    <property type="entry name" value="BLR6548 PROTEIN"/>
    <property type="match status" value="1"/>
</dbReference>
<dbReference type="OrthoDB" id="9147078at2"/>
<dbReference type="RefSeq" id="WP_087461919.1">
    <property type="nucleotide sequence ID" value="NZ_CP021425.1"/>
</dbReference>
<feature type="region of interest" description="Disordered" evidence="3">
    <location>
        <begin position="395"/>
        <end position="416"/>
    </location>
</feature>
<proteinExistence type="inferred from homology"/>
<dbReference type="InterPro" id="IPR000719">
    <property type="entry name" value="Prot_kinase_dom"/>
</dbReference>
<dbReference type="PROSITE" id="PS00108">
    <property type="entry name" value="PROTEIN_KINASE_ST"/>
    <property type="match status" value="1"/>
</dbReference>
<dbReference type="EMBL" id="CP021425">
    <property type="protein sequence ID" value="ARU56974.1"/>
    <property type="molecule type" value="Genomic_DNA"/>
</dbReference>
<accession>A0A1Y0IC49</accession>
<dbReference type="SMART" id="SM00220">
    <property type="entry name" value="S_TKc"/>
    <property type="match status" value="1"/>
</dbReference>
<reference evidence="5 6" key="1">
    <citation type="submission" date="2017-05" db="EMBL/GenBank/DDBJ databases">
        <title>Genomic insights into alkan degradation activity of Oleiphilus messinensis.</title>
        <authorList>
            <person name="Kozyavkin S.A."/>
            <person name="Slesarev A.I."/>
            <person name="Golyshin P.N."/>
            <person name="Korzhenkov A."/>
            <person name="Golyshina O.N."/>
            <person name="Toshchakov S.V."/>
        </authorList>
    </citation>
    <scope>NUCLEOTIDE SEQUENCE [LARGE SCALE GENOMIC DNA]</scope>
    <source>
        <strain evidence="5 6">ME102</strain>
    </source>
</reference>
<organism evidence="5 6">
    <name type="scientific">Oleiphilus messinensis</name>
    <dbReference type="NCBI Taxonomy" id="141451"/>
    <lineage>
        <taxon>Bacteria</taxon>
        <taxon>Pseudomonadati</taxon>
        <taxon>Pseudomonadota</taxon>
        <taxon>Gammaproteobacteria</taxon>
        <taxon>Oceanospirillales</taxon>
        <taxon>Oleiphilaceae</taxon>
        <taxon>Oleiphilus</taxon>
    </lineage>
</organism>
<dbReference type="InterPro" id="IPR011009">
    <property type="entry name" value="Kinase-like_dom_sf"/>
</dbReference>
<dbReference type="PROSITE" id="PS50011">
    <property type="entry name" value="PROTEIN_KINASE_DOM"/>
    <property type="match status" value="1"/>
</dbReference>
<dbReference type="Gene3D" id="3.30.200.20">
    <property type="entry name" value="Phosphorylase Kinase, domain 1"/>
    <property type="match status" value="1"/>
</dbReference>
<sequence length="887" mass="99171">MPLSANQNDPLLGRKVNNAYEIVKPLASGGMSVVYLANQLSLNRNVVLKVLRPSLNDEDFINLFLREARIISQLNHPNVVGVFDFGKTPEDGIVYLAMEYLEGEDLEVIVKQKGGIALAQIMWVIEQLCNGVHAAHKLNIVHRDLKPNNVMVSRLAGDTTAIKILDFGISKPLSEEDLKHTRLGMIMGTAGYLAPEQIEGRLDIDTRADIYALGAIIYFMATGKKPYSGASREIIMGRQISEPPPKLDPMSVKDTDVLVLQQVINKAMAKDRDDRYASVKDLWADVLNHAQQYQKVVVNQTAHTESQNLETVVLDRDQQCQYRFVFNSEIEADKSVQDVRQALQDAMNFSDKQLNALFTGKRVIVRKNLALQSAQRIERQFKRCGALGKIEEMEEATRVKPGGRKANEGPDVTKNSLPTAELLQPISAAEVTRVQELVRAEDVNTPEERLNPEDVLSVTQRPTHIRPRKKRLPWLGWAVTALLLLGPVLYYSPVNRYEIMDLWMVHVNKFQSPRGVESDRIRLAMSAPFRGSAREIGRSMRIGIESYIEYVNENGGVNGRLIELMAANDNYEPEKAQENIEVFIHPDAGAFALLGAVGTPTTKSILPITLKNRMIVFGSFSGASFLRKSPPDRYVFNYRASYFEETAAIVQHYTKIKNIDPNKIAVFYQNDSYGQDGLQGVIQALNRAGVAPETVIKAAYERNSSNIFDAAELFTSRIEEIEALIIIGTYSASAEFTVHMRQNGFSGEIANVSFVGSRALAEKLLEYGPEFTDKILVTQVVPHYDSYATGMLLYRESLKKYFPNEETDFISAEGFIAARIFIEALNSVGRYFDVEDVANRLESISSHDIGIGTDIGFSPSNHQASDRVWGTVLNRKGQFEEIDLNAP</sequence>
<evidence type="ECO:0000256" key="2">
    <source>
        <dbReference type="ARBA" id="ARBA00022729"/>
    </source>
</evidence>
<keyword evidence="5" id="KW-0418">Kinase</keyword>
<evidence type="ECO:0000256" key="3">
    <source>
        <dbReference type="SAM" id="MobiDB-lite"/>
    </source>
</evidence>
<evidence type="ECO:0000259" key="4">
    <source>
        <dbReference type="PROSITE" id="PS50011"/>
    </source>
</evidence>
<name>A0A1Y0IC49_9GAMM</name>
<evidence type="ECO:0000313" key="5">
    <source>
        <dbReference type="EMBL" id="ARU56974.1"/>
    </source>
</evidence>
<dbReference type="SUPFAM" id="SSF56112">
    <property type="entry name" value="Protein kinase-like (PK-like)"/>
    <property type="match status" value="1"/>
</dbReference>
<keyword evidence="2" id="KW-0732">Signal</keyword>
<dbReference type="CDD" id="cd19978">
    <property type="entry name" value="PBP1_ABC_ligand_binding-like"/>
    <property type="match status" value="1"/>
</dbReference>
<comment type="similarity">
    <text evidence="1">Belongs to the leucine-binding protein family.</text>
</comment>
<evidence type="ECO:0000313" key="6">
    <source>
        <dbReference type="Proteomes" id="UP000196027"/>
    </source>
</evidence>
<dbReference type="Proteomes" id="UP000196027">
    <property type="component" value="Chromosome"/>
</dbReference>
<dbReference type="GO" id="GO:0005524">
    <property type="term" value="F:ATP binding"/>
    <property type="evidence" value="ECO:0007669"/>
    <property type="project" value="InterPro"/>
</dbReference>
<dbReference type="Gene3D" id="1.10.510.10">
    <property type="entry name" value="Transferase(Phosphotransferase) domain 1"/>
    <property type="match status" value="1"/>
</dbReference>
<evidence type="ECO:0000256" key="1">
    <source>
        <dbReference type="ARBA" id="ARBA00010062"/>
    </source>
</evidence>
<dbReference type="AlphaFoldDB" id="A0A1Y0IC49"/>
<dbReference type="SUPFAM" id="SSF53822">
    <property type="entry name" value="Periplasmic binding protein-like I"/>
    <property type="match status" value="1"/>
</dbReference>
<dbReference type="CDD" id="cd14014">
    <property type="entry name" value="STKc_PknB_like"/>
    <property type="match status" value="1"/>
</dbReference>
<dbReference type="KEGG" id="ome:OLMES_2930"/>
<dbReference type="GO" id="GO:0004674">
    <property type="term" value="F:protein serine/threonine kinase activity"/>
    <property type="evidence" value="ECO:0007669"/>
    <property type="project" value="UniProtKB-KW"/>
</dbReference>
<feature type="domain" description="Protein kinase" evidence="4">
    <location>
        <begin position="20"/>
        <end position="287"/>
    </location>
</feature>
<keyword evidence="5" id="KW-0808">Transferase</keyword>
<protein>
    <submittedName>
        <fullName evidence="5">Serine/threonine protein kinase</fullName>
    </submittedName>
</protein>